<accession>A0A138A181</accession>
<evidence type="ECO:0000313" key="4">
    <source>
        <dbReference type="Proteomes" id="UP000070258"/>
    </source>
</evidence>
<reference evidence="3" key="1">
    <citation type="submission" date="2016-02" db="EMBL/GenBank/DDBJ databases">
        <authorList>
            <person name="Teng J.L."/>
            <person name="Yang Y."/>
            <person name="Huang Y."/>
            <person name="Guo F."/>
            <person name="Wei W."/>
            <person name="Chen J.H."/>
            <person name="Wong S.Y."/>
            <person name="Lau S.K."/>
            <person name="Woo P.C."/>
        </authorList>
    </citation>
    <scope>NUCLEOTIDE SEQUENCE</scope>
    <source>
        <strain evidence="3">JCM 15929</strain>
    </source>
</reference>
<organism evidence="3 4">
    <name type="scientific">Tsukamurella pseudospumae</name>
    <dbReference type="NCBI Taxonomy" id="239498"/>
    <lineage>
        <taxon>Bacteria</taxon>
        <taxon>Bacillati</taxon>
        <taxon>Actinomycetota</taxon>
        <taxon>Actinomycetes</taxon>
        <taxon>Mycobacteriales</taxon>
        <taxon>Tsukamurellaceae</taxon>
        <taxon>Tsukamurella</taxon>
    </lineage>
</organism>
<name>A0A138A181_9ACTN</name>
<dbReference type="Proteomes" id="UP000070409">
    <property type="component" value="Unassembled WGS sequence"/>
</dbReference>
<evidence type="ECO:0000313" key="3">
    <source>
        <dbReference type="EMBL" id="KXP04185.1"/>
    </source>
</evidence>
<keyword evidence="1" id="KW-0472">Membrane</keyword>
<reference evidence="4" key="2">
    <citation type="submission" date="2016-02" db="EMBL/GenBank/DDBJ databases">
        <authorList>
            <person name="Wen L."/>
            <person name="He K."/>
            <person name="Yang H."/>
        </authorList>
    </citation>
    <scope>NUCLEOTIDE SEQUENCE [LARGE SCALE GENOMIC DNA]</scope>
    <source>
        <strain evidence="4">JCM 15929</strain>
    </source>
</reference>
<keyword evidence="5" id="KW-1185">Reference proteome</keyword>
<sequence length="117" mass="12460">MSWIFAFCKPAIAVDGHESRGVWGPNPIPVAPGRHHVHVHVPYIFPSRTGPADLVVDVAPGRTTELQYKAPLWTFSAGSLGEGEQKYNGVGILVAVMAVPIALLVLMLLLLIVVAAA</sequence>
<dbReference type="EMBL" id="LSRE01000050">
    <property type="protein sequence ID" value="KXO89427.1"/>
    <property type="molecule type" value="Genomic_DNA"/>
</dbReference>
<evidence type="ECO:0000313" key="5">
    <source>
        <dbReference type="Proteomes" id="UP000070409"/>
    </source>
</evidence>
<dbReference type="STRING" id="239498.AXK60_17200"/>
<protein>
    <submittedName>
        <fullName evidence="3">Uncharacterized protein</fullName>
    </submittedName>
</protein>
<dbReference type="OrthoDB" id="5180668at2"/>
<feature type="transmembrane region" description="Helical" evidence="1">
    <location>
        <begin position="90"/>
        <end position="116"/>
    </location>
</feature>
<evidence type="ECO:0000313" key="2">
    <source>
        <dbReference type="EMBL" id="KXO89427.1"/>
    </source>
</evidence>
<proteinExistence type="predicted"/>
<comment type="caution">
    <text evidence="3">The sequence shown here is derived from an EMBL/GenBank/DDBJ whole genome shotgun (WGS) entry which is preliminary data.</text>
</comment>
<keyword evidence="1" id="KW-0812">Transmembrane</keyword>
<gene>
    <name evidence="3" type="ORF">AXK60_17200</name>
    <name evidence="2" type="ORF">AXK61_12065</name>
</gene>
<reference evidence="2 5" key="3">
    <citation type="submission" date="2016-02" db="EMBL/GenBank/DDBJ databases">
        <authorList>
            <person name="Teng J.L."/>
            <person name="Tang Y."/>
            <person name="Huang Y."/>
            <person name="Guo F."/>
            <person name="Wei W."/>
            <person name="Chen J.H."/>
            <person name="Wong S.Y."/>
            <person name="Lau S.K."/>
            <person name="Woo P.C."/>
        </authorList>
    </citation>
    <scope>NUCLEOTIDE SEQUENCE [LARGE SCALE GENOMIC DNA]</scope>
    <source>
        <strain evidence="2 5">JCM 13375</strain>
    </source>
</reference>
<keyword evidence="1" id="KW-1133">Transmembrane helix</keyword>
<evidence type="ECO:0000256" key="1">
    <source>
        <dbReference type="SAM" id="Phobius"/>
    </source>
</evidence>
<dbReference type="Proteomes" id="UP000070258">
    <property type="component" value="Unassembled WGS sequence"/>
</dbReference>
<dbReference type="AlphaFoldDB" id="A0A138A181"/>
<dbReference type="EMBL" id="LSRF01000058">
    <property type="protein sequence ID" value="KXP04185.1"/>
    <property type="molecule type" value="Genomic_DNA"/>
</dbReference>